<dbReference type="SUPFAM" id="SSF52540">
    <property type="entry name" value="P-loop containing nucleoside triphosphate hydrolases"/>
    <property type="match status" value="1"/>
</dbReference>
<dbReference type="Pfam" id="PF05970">
    <property type="entry name" value="PIF1"/>
    <property type="match status" value="1"/>
</dbReference>
<dbReference type="GO" id="GO:0006310">
    <property type="term" value="P:DNA recombination"/>
    <property type="evidence" value="ECO:0007669"/>
    <property type="project" value="UniProtKB-KW"/>
</dbReference>
<dbReference type="InterPro" id="IPR010285">
    <property type="entry name" value="DNA_helicase_pif1-like_DEAD"/>
</dbReference>
<dbReference type="InterPro" id="IPR027417">
    <property type="entry name" value="P-loop_NTPase"/>
</dbReference>
<sequence>MPVAVPTQGEHFYLRKLLMVKAGARSYRDLYTINGTTYDCPPAACRALGLTFDDSDWISLFDEVKDSSTAKSLRIQDYGLWLLGDNLRDLSLDWTTARLADPSHYWTIRENNTLIANALNYNQEERIQHSEAISVFSPDNEIRPNIFFLQGPAGTGKTFLYKTLCNYYRSQGIIVLCVASSGIASLLLPGGSTAHFIFRIPIECADSSRCRISRQTKLARLLIATKLIIWDEVNMQNKYNFNAMDKKLRDLMNLDVLFEGIPVALGGDFAQIFPVVKRGQRKDIATSFLQRQTSVHTAVGRSIEDARATADNPETIRAFFELFEQTGRQFDVKNENIWKNGSAQQLYSRDKVSKLDGLPAISTGYIPRRKIFGHLIVSVWLASPNIYTRIGLSSEWVSASILDGHDSHADVEFMWTCYQKKIACLYNLAPFSAVKSRYRQEIQSLAAIDNAAPIKKERFIICLKKARMEGLSERVKTEVLHLLQG</sequence>
<gene>
    <name evidence="3" type="ORF">EPUL_001629</name>
</gene>
<keyword evidence="1" id="KW-0547">Nucleotide-binding</keyword>
<keyword evidence="1" id="KW-0233">DNA recombination</keyword>
<dbReference type="GO" id="GO:0043139">
    <property type="term" value="F:5'-3' DNA helicase activity"/>
    <property type="evidence" value="ECO:0007669"/>
    <property type="project" value="UniProtKB-EC"/>
</dbReference>
<dbReference type="GO" id="GO:0006281">
    <property type="term" value="P:DNA repair"/>
    <property type="evidence" value="ECO:0007669"/>
    <property type="project" value="UniProtKB-KW"/>
</dbReference>
<comment type="similarity">
    <text evidence="1">Belongs to the helicase family.</text>
</comment>
<evidence type="ECO:0000259" key="2">
    <source>
        <dbReference type="Pfam" id="PF05970"/>
    </source>
</evidence>
<organism evidence="3 4">
    <name type="scientific">Erysiphe pulchra</name>
    <dbReference type="NCBI Taxonomy" id="225359"/>
    <lineage>
        <taxon>Eukaryota</taxon>
        <taxon>Fungi</taxon>
        <taxon>Dikarya</taxon>
        <taxon>Ascomycota</taxon>
        <taxon>Pezizomycotina</taxon>
        <taxon>Leotiomycetes</taxon>
        <taxon>Erysiphales</taxon>
        <taxon>Erysiphaceae</taxon>
        <taxon>Erysiphe</taxon>
    </lineage>
</organism>
<keyword evidence="1" id="KW-0234">DNA repair</keyword>
<keyword evidence="1" id="KW-0378">Hydrolase</keyword>
<evidence type="ECO:0000313" key="4">
    <source>
        <dbReference type="Proteomes" id="UP000237438"/>
    </source>
</evidence>
<dbReference type="GO" id="GO:0016887">
    <property type="term" value="F:ATP hydrolysis activity"/>
    <property type="evidence" value="ECO:0007669"/>
    <property type="project" value="RHEA"/>
</dbReference>
<comment type="cofactor">
    <cofactor evidence="1">
        <name>Mg(2+)</name>
        <dbReference type="ChEBI" id="CHEBI:18420"/>
    </cofactor>
</comment>
<dbReference type="PANTHER" id="PTHR10492:SF57">
    <property type="entry name" value="ATP-DEPENDENT DNA HELICASE"/>
    <property type="match status" value="1"/>
</dbReference>
<feature type="domain" description="DNA helicase Pif1-like DEAD-box helicase" evidence="2">
    <location>
        <begin position="142"/>
        <end position="291"/>
    </location>
</feature>
<evidence type="ECO:0000313" key="3">
    <source>
        <dbReference type="EMBL" id="POS86604.1"/>
    </source>
</evidence>
<comment type="catalytic activity">
    <reaction evidence="1">
        <text>ATP + H2O = ADP + phosphate + H(+)</text>
        <dbReference type="Rhea" id="RHEA:13065"/>
        <dbReference type="ChEBI" id="CHEBI:15377"/>
        <dbReference type="ChEBI" id="CHEBI:15378"/>
        <dbReference type="ChEBI" id="CHEBI:30616"/>
        <dbReference type="ChEBI" id="CHEBI:43474"/>
        <dbReference type="ChEBI" id="CHEBI:456216"/>
        <dbReference type="EC" id="5.6.2.3"/>
    </reaction>
</comment>
<accession>A0A2S4PX34</accession>
<evidence type="ECO:0000256" key="1">
    <source>
        <dbReference type="RuleBase" id="RU363044"/>
    </source>
</evidence>
<dbReference type="EC" id="5.6.2.3" evidence="1"/>
<dbReference type="EMBL" id="PEDP01000290">
    <property type="protein sequence ID" value="POS86604.1"/>
    <property type="molecule type" value="Genomic_DNA"/>
</dbReference>
<dbReference type="AlphaFoldDB" id="A0A2S4PX34"/>
<keyword evidence="1" id="KW-0347">Helicase</keyword>
<dbReference type="GO" id="GO:0005524">
    <property type="term" value="F:ATP binding"/>
    <property type="evidence" value="ECO:0007669"/>
    <property type="project" value="UniProtKB-KW"/>
</dbReference>
<keyword evidence="1" id="KW-0227">DNA damage</keyword>
<name>A0A2S4PX34_9PEZI</name>
<comment type="caution">
    <text evidence="3">The sequence shown here is derived from an EMBL/GenBank/DDBJ whole genome shotgun (WGS) entry which is preliminary data.</text>
</comment>
<reference evidence="3 4" key="1">
    <citation type="submission" date="2017-10" db="EMBL/GenBank/DDBJ databases">
        <title>Development of genomic resources for the powdery mildew, Erysiphe pulchra.</title>
        <authorList>
            <person name="Wadl P.A."/>
            <person name="Mack B.M."/>
            <person name="Moore G."/>
            <person name="Beltz S.B."/>
        </authorList>
    </citation>
    <scope>NUCLEOTIDE SEQUENCE [LARGE SCALE GENOMIC DNA]</scope>
    <source>
        <strain evidence="3">Cflorida</strain>
    </source>
</reference>
<dbReference type="PANTHER" id="PTHR10492">
    <property type="match status" value="1"/>
</dbReference>
<dbReference type="Proteomes" id="UP000237438">
    <property type="component" value="Unassembled WGS sequence"/>
</dbReference>
<dbReference type="STRING" id="225359.A0A2S4PX34"/>
<keyword evidence="4" id="KW-1185">Reference proteome</keyword>
<keyword evidence="1" id="KW-0067">ATP-binding</keyword>
<dbReference type="OrthoDB" id="3935526at2759"/>
<dbReference type="Gene3D" id="3.40.50.300">
    <property type="entry name" value="P-loop containing nucleotide triphosphate hydrolases"/>
    <property type="match status" value="1"/>
</dbReference>
<proteinExistence type="inferred from homology"/>
<dbReference type="GO" id="GO:0000723">
    <property type="term" value="P:telomere maintenance"/>
    <property type="evidence" value="ECO:0007669"/>
    <property type="project" value="InterPro"/>
</dbReference>
<protein>
    <recommendedName>
        <fullName evidence="1">ATP-dependent DNA helicase</fullName>
        <ecNumber evidence="1">5.6.2.3</ecNumber>
    </recommendedName>
</protein>